<comment type="caution">
    <text evidence="1">The sequence shown here is derived from an EMBL/GenBank/DDBJ whole genome shotgun (WGS) entry which is preliminary data.</text>
</comment>
<gene>
    <name evidence="1" type="ORF">E1293_07615</name>
</gene>
<evidence type="ECO:0000313" key="2">
    <source>
        <dbReference type="Proteomes" id="UP000295578"/>
    </source>
</evidence>
<proteinExistence type="predicted"/>
<sequence length="312" mass="33161">MTVDQGAGWAGIGHGDFADLAAFRRRLEGGADPLAELWGYSTPLHAAAQEGSPGLVRELAARAGDVDALCQGRSALWNAVYHHRDDNALVLAELGADPWRSMMNGWSPGRLSLAGPFEELFEVPDGQKLTEEEEALADSGADLAEVFSEIVYDGFSVACVAGLTAVEVLQRLSVSEVLVEDDAPWHDLDICDDLDVVGVTGVPGGCVITQPWGYRATRLVAPVTAGTFGYGMYANPKSGNQGCIAEDGHEVARDLHPGFDPDSDSSGRDVLAAFASDGNALVHCLVYAGLHPESVDCLERPDAWVRLDTARE</sequence>
<reference evidence="1 2" key="1">
    <citation type="submission" date="2019-03" db="EMBL/GenBank/DDBJ databases">
        <title>Draft genome sequences of novel Actinobacteria.</title>
        <authorList>
            <person name="Sahin N."/>
            <person name="Ay H."/>
            <person name="Saygin H."/>
        </authorList>
    </citation>
    <scope>NUCLEOTIDE SEQUENCE [LARGE SCALE GENOMIC DNA]</scope>
    <source>
        <strain evidence="1 2">DSM 45941</strain>
    </source>
</reference>
<organism evidence="1 2">
    <name type="scientific">Actinomadura darangshiensis</name>
    <dbReference type="NCBI Taxonomy" id="705336"/>
    <lineage>
        <taxon>Bacteria</taxon>
        <taxon>Bacillati</taxon>
        <taxon>Actinomycetota</taxon>
        <taxon>Actinomycetes</taxon>
        <taxon>Streptosporangiales</taxon>
        <taxon>Thermomonosporaceae</taxon>
        <taxon>Actinomadura</taxon>
    </lineage>
</organism>
<keyword evidence="2" id="KW-1185">Reference proteome</keyword>
<evidence type="ECO:0000313" key="1">
    <source>
        <dbReference type="EMBL" id="TDD87674.1"/>
    </source>
</evidence>
<dbReference type="RefSeq" id="WP_132195288.1">
    <property type="nucleotide sequence ID" value="NZ_SMKY01000022.1"/>
</dbReference>
<dbReference type="EMBL" id="SMKY01000022">
    <property type="protein sequence ID" value="TDD87674.1"/>
    <property type="molecule type" value="Genomic_DNA"/>
</dbReference>
<accession>A0A4R5BU26</accession>
<protein>
    <submittedName>
        <fullName evidence="1">Ankyrin repeat domain-containing protein</fullName>
    </submittedName>
</protein>
<dbReference type="Proteomes" id="UP000295578">
    <property type="component" value="Unassembled WGS sequence"/>
</dbReference>
<dbReference type="InterPro" id="IPR002110">
    <property type="entry name" value="Ankyrin_rpt"/>
</dbReference>
<dbReference type="OrthoDB" id="3283992at2"/>
<dbReference type="SUPFAM" id="SSF48403">
    <property type="entry name" value="Ankyrin repeat"/>
    <property type="match status" value="1"/>
</dbReference>
<dbReference type="InterPro" id="IPR036770">
    <property type="entry name" value="Ankyrin_rpt-contain_sf"/>
</dbReference>
<name>A0A4R5BU26_9ACTN</name>
<dbReference type="AlphaFoldDB" id="A0A4R5BU26"/>
<dbReference type="Gene3D" id="1.25.40.20">
    <property type="entry name" value="Ankyrin repeat-containing domain"/>
    <property type="match status" value="1"/>
</dbReference>
<dbReference type="Pfam" id="PF12796">
    <property type="entry name" value="Ank_2"/>
    <property type="match status" value="1"/>
</dbReference>